<evidence type="ECO:0000256" key="2">
    <source>
        <dbReference type="ARBA" id="ARBA00022617"/>
    </source>
</evidence>
<dbReference type="PANTHER" id="PTHR46696">
    <property type="entry name" value="P450, PUTATIVE (EUROFUNG)-RELATED"/>
    <property type="match status" value="1"/>
</dbReference>
<evidence type="ECO:0000313" key="9">
    <source>
        <dbReference type="Proteomes" id="UP000217289"/>
    </source>
</evidence>
<protein>
    <submittedName>
        <fullName evidence="8">Cytochrome</fullName>
    </submittedName>
</protein>
<dbReference type="InterPro" id="IPR001128">
    <property type="entry name" value="Cyt_P450"/>
</dbReference>
<dbReference type="KEGG" id="mbd:MEBOL_006797"/>
<keyword evidence="4 7" id="KW-0560">Oxidoreductase</keyword>
<dbReference type="PROSITE" id="PS00086">
    <property type="entry name" value="CYTOCHROME_P450"/>
    <property type="match status" value="1"/>
</dbReference>
<comment type="similarity">
    <text evidence="1 7">Belongs to the cytochrome P450 family.</text>
</comment>
<evidence type="ECO:0000256" key="7">
    <source>
        <dbReference type="RuleBase" id="RU000461"/>
    </source>
</evidence>
<dbReference type="GO" id="GO:0005506">
    <property type="term" value="F:iron ion binding"/>
    <property type="evidence" value="ECO:0007669"/>
    <property type="project" value="InterPro"/>
</dbReference>
<evidence type="ECO:0000256" key="6">
    <source>
        <dbReference type="ARBA" id="ARBA00023033"/>
    </source>
</evidence>
<dbReference type="EMBL" id="CP022163">
    <property type="protein sequence ID" value="ATB33305.1"/>
    <property type="molecule type" value="Genomic_DNA"/>
</dbReference>
<dbReference type="Proteomes" id="UP000217289">
    <property type="component" value="Chromosome"/>
</dbReference>
<dbReference type="SUPFAM" id="SSF48264">
    <property type="entry name" value="Cytochrome P450"/>
    <property type="match status" value="1"/>
</dbReference>
<gene>
    <name evidence="8" type="ORF">MEBOL_006797</name>
</gene>
<keyword evidence="6 7" id="KW-0503">Monooxygenase</keyword>
<dbReference type="AlphaFoldDB" id="A0A250INI3"/>
<dbReference type="Gene3D" id="1.10.630.10">
    <property type="entry name" value="Cytochrome P450"/>
    <property type="match status" value="1"/>
</dbReference>
<evidence type="ECO:0000256" key="3">
    <source>
        <dbReference type="ARBA" id="ARBA00022723"/>
    </source>
</evidence>
<evidence type="ECO:0000256" key="5">
    <source>
        <dbReference type="ARBA" id="ARBA00023004"/>
    </source>
</evidence>
<keyword evidence="2 7" id="KW-0349">Heme</keyword>
<dbReference type="InterPro" id="IPR017972">
    <property type="entry name" value="Cyt_P450_CS"/>
</dbReference>
<reference evidence="8 9" key="1">
    <citation type="submission" date="2017-06" db="EMBL/GenBank/DDBJ databases">
        <authorList>
            <person name="Kim H.J."/>
            <person name="Triplett B.A."/>
        </authorList>
    </citation>
    <scope>NUCLEOTIDE SEQUENCE [LARGE SCALE GENOMIC DNA]</scope>
    <source>
        <strain evidence="8 9">DSM 14713</strain>
    </source>
</reference>
<dbReference type="GO" id="GO:0020037">
    <property type="term" value="F:heme binding"/>
    <property type="evidence" value="ECO:0007669"/>
    <property type="project" value="InterPro"/>
</dbReference>
<dbReference type="OrthoDB" id="4511384at2"/>
<keyword evidence="3 7" id="KW-0479">Metal-binding</keyword>
<keyword evidence="9" id="KW-1185">Reference proteome</keyword>
<accession>A0A250INI3</accession>
<evidence type="ECO:0000256" key="1">
    <source>
        <dbReference type="ARBA" id="ARBA00010617"/>
    </source>
</evidence>
<dbReference type="PRINTS" id="PR00359">
    <property type="entry name" value="BP450"/>
</dbReference>
<organism evidence="8 9">
    <name type="scientific">Melittangium boletus DSM 14713</name>
    <dbReference type="NCBI Taxonomy" id="1294270"/>
    <lineage>
        <taxon>Bacteria</taxon>
        <taxon>Pseudomonadati</taxon>
        <taxon>Myxococcota</taxon>
        <taxon>Myxococcia</taxon>
        <taxon>Myxococcales</taxon>
        <taxon>Cystobacterineae</taxon>
        <taxon>Archangiaceae</taxon>
        <taxon>Melittangium</taxon>
    </lineage>
</organism>
<dbReference type="GO" id="GO:0004497">
    <property type="term" value="F:monooxygenase activity"/>
    <property type="evidence" value="ECO:0007669"/>
    <property type="project" value="UniProtKB-KW"/>
</dbReference>
<dbReference type="InterPro" id="IPR036396">
    <property type="entry name" value="Cyt_P450_sf"/>
</dbReference>
<dbReference type="PANTHER" id="PTHR46696:SF1">
    <property type="entry name" value="CYTOCHROME P450 YJIB-RELATED"/>
    <property type="match status" value="1"/>
</dbReference>
<evidence type="ECO:0000313" key="8">
    <source>
        <dbReference type="EMBL" id="ATB33305.1"/>
    </source>
</evidence>
<dbReference type="GO" id="GO:0016705">
    <property type="term" value="F:oxidoreductase activity, acting on paired donors, with incorporation or reduction of molecular oxygen"/>
    <property type="evidence" value="ECO:0007669"/>
    <property type="project" value="InterPro"/>
</dbReference>
<dbReference type="Pfam" id="PF00067">
    <property type="entry name" value="p450"/>
    <property type="match status" value="1"/>
</dbReference>
<evidence type="ECO:0000256" key="4">
    <source>
        <dbReference type="ARBA" id="ARBA00023002"/>
    </source>
</evidence>
<dbReference type="InterPro" id="IPR002397">
    <property type="entry name" value="Cyt_P450_B"/>
</dbReference>
<dbReference type="FunFam" id="1.10.630.10:FF:000018">
    <property type="entry name" value="Cytochrome P450 monooxygenase"/>
    <property type="match status" value="1"/>
</dbReference>
<keyword evidence="5 7" id="KW-0408">Iron</keyword>
<dbReference type="CDD" id="cd11029">
    <property type="entry name" value="CYP107-like"/>
    <property type="match status" value="1"/>
</dbReference>
<proteinExistence type="inferred from homology"/>
<sequence length="404" mass="46024">MTPELNLAAPEFRADPYPTYARLRKTSPIITLHRPFVGRAWLLTRYEDVVNALLDPRLASSRHNAVGGRNPTDRWWMPRLFRTFQTNMVASDPPDHRRLRDLVHKAFTPRRVEELKGTMERLVSRLLDEAAEKRSIDLLSEFAAPLALTVISAMMGVPEEDRPRFRRWTSRLLDSKLETPLDFIRRFPSASRMLGFFRELIRLHREHPGEDLLTGLVQAEEQGDRLGEDELISMIFLLLLAGHDTLVNLIGNGMLALLQNPDQLQKLREHPELIGSAVEELLRYTSPIEMPTPRFAREDIELHGQHIPRGAMVVPILASANRDEAVFENADRLDITRHPNRHVAFGLGAHYCMGAPLARLEGKIALLALVSRFPETRLAVPREQLRWRGSLGPRGLTSLPLHLS</sequence>
<name>A0A250INI3_9BACT</name>